<feature type="signal peptide" evidence="4">
    <location>
        <begin position="1"/>
        <end position="30"/>
    </location>
</feature>
<dbReference type="NCBIfam" id="NF047822">
    <property type="entry name" value="ChporEntbacChiP"/>
    <property type="match status" value="1"/>
</dbReference>
<comment type="caution">
    <text evidence="5">The sequence shown here is derived from an EMBL/GenBank/DDBJ whole genome shotgun (WGS) entry which is preliminary data.</text>
</comment>
<dbReference type="Gene3D" id="2.40.160.10">
    <property type="entry name" value="Porin"/>
    <property type="match status" value="1"/>
</dbReference>
<dbReference type="PANTHER" id="PTHR34596:SF2">
    <property type="entry name" value="CHITOPORIN"/>
    <property type="match status" value="1"/>
</dbReference>
<dbReference type="EMBL" id="FOSD01000004">
    <property type="protein sequence ID" value="SFK10599.1"/>
    <property type="molecule type" value="Genomic_DNA"/>
</dbReference>
<evidence type="ECO:0000313" key="5">
    <source>
        <dbReference type="EMBL" id="SFK10599.1"/>
    </source>
</evidence>
<reference evidence="5 6" key="1">
    <citation type="submission" date="2016-10" db="EMBL/GenBank/DDBJ databases">
        <authorList>
            <person name="Varghese N."/>
            <person name="Submissions S."/>
        </authorList>
    </citation>
    <scope>NUCLEOTIDE SEQUENCE [LARGE SCALE GENOMIC DNA]</scope>
    <source>
        <strain evidence="5 6">YR512</strain>
    </source>
</reference>
<evidence type="ECO:0000313" key="6">
    <source>
        <dbReference type="Proteomes" id="UP000198841"/>
    </source>
</evidence>
<keyword evidence="3 4" id="KW-0732">Signal</keyword>
<name>A0A1I3WTW4_9GAMM</name>
<dbReference type="PANTHER" id="PTHR34596">
    <property type="entry name" value="CHITOPORIN"/>
    <property type="match status" value="1"/>
</dbReference>
<keyword evidence="6" id="KW-1185">Reference proteome</keyword>
<evidence type="ECO:0000256" key="2">
    <source>
        <dbReference type="ARBA" id="ARBA00022448"/>
    </source>
</evidence>
<accession>A0A1I3WTW4</accession>
<organism evidence="5 6">
    <name type="scientific">Candidatus Pantoea symbiotica</name>
    <dbReference type="NCBI Taxonomy" id="1884370"/>
    <lineage>
        <taxon>Bacteria</taxon>
        <taxon>Pseudomonadati</taxon>
        <taxon>Pseudomonadota</taxon>
        <taxon>Gammaproteobacteria</taxon>
        <taxon>Enterobacterales</taxon>
        <taxon>Erwiniaceae</taxon>
        <taxon>Pantoea</taxon>
    </lineage>
</organism>
<dbReference type="RefSeq" id="WP_008104921.1">
    <property type="nucleotide sequence ID" value="NZ_FOSD01000004.1"/>
</dbReference>
<feature type="chain" id="PRO_5046887022" evidence="4">
    <location>
        <begin position="31"/>
        <end position="465"/>
    </location>
</feature>
<keyword evidence="2" id="KW-0813">Transport</keyword>
<dbReference type="InterPro" id="IPR005318">
    <property type="entry name" value="OM_porin_bac"/>
</dbReference>
<dbReference type="InterPro" id="IPR023614">
    <property type="entry name" value="Porin_dom_sf"/>
</dbReference>
<dbReference type="InterPro" id="IPR058075">
    <property type="entry name" value="Chitoporin"/>
</dbReference>
<comment type="similarity">
    <text evidence="1">Belongs to the outer membrane porin (Opr) (TC 1.B.25) family.</text>
</comment>
<protein>
    <submittedName>
        <fullName evidence="5">Outer membrane porin, OprD family</fullName>
    </submittedName>
</protein>
<sequence>MRRIPRAPLSAALISALFAGTFVPVPSAHATGFVEDSSLTGNLFYWQRQRDRKEMDPQKGSYGQYDANLHHASANANLDFSSGYAGDVIGLDLAAFGALELSNGGPAAPNEIGFSNARTRWDEDWSGDKSGLSLYKAAIKAKWQDNWLRAGYLQPSGQTLLAPHWSFLPGTYRGVEAGTLFDFSDAGALSVSWMWTDEYKAPWYRDMYNFRKADGLTEIPWLQSFGAKYDFKNSLVLEGAYGQAANYMDQYFAKASYQLPLADAPLRTSYQFYGAKDRDNSGVGQVNDVYDGLAWLQALTFGYTLGAFDFRLEGTWVKAEGNQGFFLQRMTPSYASSNGRMDVWWDSRSDWNANGEKALFAGVMVDLGHWQLPGWQVGTSYAYGWDAKPSTNPIYDQNQRLKESAWSMDLVYTIQQGRAKDTQFKLHYTRYDNHSDLPSYSGGYGNIFQDEKDIKFMVVAPFTLF</sequence>
<evidence type="ECO:0000256" key="4">
    <source>
        <dbReference type="SAM" id="SignalP"/>
    </source>
</evidence>
<dbReference type="Pfam" id="PF03573">
    <property type="entry name" value="OprD"/>
    <property type="match status" value="1"/>
</dbReference>
<gene>
    <name evidence="5" type="ORF">SAMN05518863_104391</name>
</gene>
<evidence type="ECO:0000256" key="3">
    <source>
        <dbReference type="ARBA" id="ARBA00022729"/>
    </source>
</evidence>
<dbReference type="Proteomes" id="UP000198841">
    <property type="component" value="Unassembled WGS sequence"/>
</dbReference>
<evidence type="ECO:0000256" key="1">
    <source>
        <dbReference type="ARBA" id="ARBA00009075"/>
    </source>
</evidence>
<proteinExistence type="inferred from homology"/>